<name>A0A1R2CRN0_9CILI</name>
<reference evidence="1 2" key="1">
    <citation type="submission" date="2016-11" db="EMBL/GenBank/DDBJ databases">
        <title>The macronuclear genome of Stentor coeruleus: a giant cell with tiny introns.</title>
        <authorList>
            <person name="Slabodnick M."/>
            <person name="Ruby J.G."/>
            <person name="Reiff S.B."/>
            <person name="Swart E.C."/>
            <person name="Gosai S."/>
            <person name="Prabakaran S."/>
            <person name="Witkowska E."/>
            <person name="Larue G.E."/>
            <person name="Fisher S."/>
            <person name="Freeman R.M."/>
            <person name="Gunawardena J."/>
            <person name="Chu W."/>
            <person name="Stover N.A."/>
            <person name="Gregory B.D."/>
            <person name="Nowacki M."/>
            <person name="Derisi J."/>
            <person name="Roy S.W."/>
            <person name="Marshall W.F."/>
            <person name="Sood P."/>
        </authorList>
    </citation>
    <scope>NUCLEOTIDE SEQUENCE [LARGE SCALE GENOMIC DNA]</scope>
    <source>
        <strain evidence="1">WM001</strain>
    </source>
</reference>
<dbReference type="EMBL" id="MPUH01000076">
    <property type="protein sequence ID" value="OMJ91666.1"/>
    <property type="molecule type" value="Genomic_DNA"/>
</dbReference>
<sequence>MFNKHEIESLIASNPDKSNANPWNPGSTIKCEDFMKKYQDCIQNQDIRGEFIFKSKCLSYHKLAGLCYKLEPRHFINATKEELEEDAYLDRYIASQTRFNKKPEVLKMKK</sequence>
<dbReference type="Proteomes" id="UP000187209">
    <property type="component" value="Unassembled WGS sequence"/>
</dbReference>
<evidence type="ECO:0000313" key="2">
    <source>
        <dbReference type="Proteomes" id="UP000187209"/>
    </source>
</evidence>
<dbReference type="OrthoDB" id="5376140at2759"/>
<evidence type="ECO:0000313" key="1">
    <source>
        <dbReference type="EMBL" id="OMJ91666.1"/>
    </source>
</evidence>
<organism evidence="1 2">
    <name type="scientific">Stentor coeruleus</name>
    <dbReference type="NCBI Taxonomy" id="5963"/>
    <lineage>
        <taxon>Eukaryota</taxon>
        <taxon>Sar</taxon>
        <taxon>Alveolata</taxon>
        <taxon>Ciliophora</taxon>
        <taxon>Postciliodesmatophora</taxon>
        <taxon>Heterotrichea</taxon>
        <taxon>Heterotrichida</taxon>
        <taxon>Stentoridae</taxon>
        <taxon>Stentor</taxon>
    </lineage>
</organism>
<proteinExistence type="predicted"/>
<protein>
    <submittedName>
        <fullName evidence="1">Uncharacterized protein</fullName>
    </submittedName>
</protein>
<comment type="caution">
    <text evidence="1">The sequence shown here is derived from an EMBL/GenBank/DDBJ whole genome shotgun (WGS) entry which is preliminary data.</text>
</comment>
<gene>
    <name evidence="1" type="ORF">SteCoe_5693</name>
</gene>
<accession>A0A1R2CRN0</accession>
<dbReference type="AlphaFoldDB" id="A0A1R2CRN0"/>
<keyword evidence="2" id="KW-1185">Reference proteome</keyword>